<dbReference type="RefSeq" id="WP_087663701.1">
    <property type="nucleotide sequence ID" value="NZ_NIBL01000003.1"/>
</dbReference>
<sequence length="418" mass="47414">MNKIPSRNIKILLRKIFYTLFIIFVYILGRHLVLPFSLQELDNVPSALSFTTALSLVTGGDFSVLSPFTLGLSPWMSTLILWQLFSSFEIFNIKKLSGKASYRLQLFIAITISAIQGAALLYLQFEHITSQLPLWQNCGLLLIIIGGSIFIVWLGNMNGEYGLGGITILMLVGIILNAVQLVLTLDWTSFINVHNTGYLLLAAVFIYFYVWQIVAMSQAEYQVPIRRILISQEYKQSTTLPIPLLPSGGMQFMYSMILYNLFTMLIRAISKSMPQISVLETLSQHLGFNSWIGLTLYMLIVAILCFAFGSLNFNTQEVSESLQKSGDFLIDTMPGNATKKKLDKILFRISLIEILYSCLLSGLPLVYSLFYPQYRTYALSVTMFFILISLSLNIIRQSRFILEYNTTPSIIEYLQQNK</sequence>
<comment type="caution">
    <text evidence="2">The sequence shown here is derived from an EMBL/GenBank/DDBJ whole genome shotgun (WGS) entry which is preliminary data.</text>
</comment>
<proteinExistence type="predicted"/>
<feature type="transmembrane region" description="Helical" evidence="1">
    <location>
        <begin position="252"/>
        <end position="270"/>
    </location>
</feature>
<dbReference type="InterPro" id="IPR002208">
    <property type="entry name" value="SecY/SEC61-alpha"/>
</dbReference>
<dbReference type="Gene3D" id="1.10.3370.10">
    <property type="entry name" value="SecY subunit domain"/>
    <property type="match status" value="1"/>
</dbReference>
<keyword evidence="1" id="KW-0812">Transmembrane</keyword>
<evidence type="ECO:0000313" key="2">
    <source>
        <dbReference type="EMBL" id="OUZ15065.1"/>
    </source>
</evidence>
<feature type="transmembrane region" description="Helical" evidence="1">
    <location>
        <begin position="161"/>
        <end position="185"/>
    </location>
</feature>
<feature type="transmembrane region" description="Helical" evidence="1">
    <location>
        <begin position="345"/>
        <end position="370"/>
    </location>
</feature>
<evidence type="ECO:0000313" key="3">
    <source>
        <dbReference type="Proteomes" id="UP000196503"/>
    </source>
</evidence>
<keyword evidence="1" id="KW-0472">Membrane</keyword>
<accession>A0A200HSP7</accession>
<feature type="transmembrane region" description="Helical" evidence="1">
    <location>
        <begin position="12"/>
        <end position="29"/>
    </location>
</feature>
<feature type="transmembrane region" description="Helical" evidence="1">
    <location>
        <begin position="290"/>
        <end position="313"/>
    </location>
</feature>
<name>A0A200HSP7_9ENTE</name>
<dbReference type="GO" id="GO:0016020">
    <property type="term" value="C:membrane"/>
    <property type="evidence" value="ECO:0007669"/>
    <property type="project" value="InterPro"/>
</dbReference>
<dbReference type="Proteomes" id="UP000196503">
    <property type="component" value="Unassembled WGS sequence"/>
</dbReference>
<dbReference type="AlphaFoldDB" id="A0A200HSP7"/>
<dbReference type="EMBL" id="NIBL01000003">
    <property type="protein sequence ID" value="OUZ15065.1"/>
    <property type="molecule type" value="Genomic_DNA"/>
</dbReference>
<dbReference type="Pfam" id="PF00344">
    <property type="entry name" value="SecY"/>
    <property type="match status" value="1"/>
</dbReference>
<dbReference type="PRINTS" id="PR00303">
    <property type="entry name" value="SECYTRNLCASE"/>
</dbReference>
<protein>
    <submittedName>
        <fullName evidence="2">Accessory Sec system translocase SecY2</fullName>
    </submittedName>
</protein>
<dbReference type="InterPro" id="IPR023201">
    <property type="entry name" value="SecY_dom_sf"/>
</dbReference>
<dbReference type="SUPFAM" id="SSF103491">
    <property type="entry name" value="Preprotein translocase SecY subunit"/>
    <property type="match status" value="1"/>
</dbReference>
<feature type="transmembrane region" description="Helical" evidence="1">
    <location>
        <begin position="376"/>
        <end position="395"/>
    </location>
</feature>
<organism evidence="2 3">
    <name type="scientific">Enterococcus cecorum</name>
    <dbReference type="NCBI Taxonomy" id="44008"/>
    <lineage>
        <taxon>Bacteria</taxon>
        <taxon>Bacillati</taxon>
        <taxon>Bacillota</taxon>
        <taxon>Bacilli</taxon>
        <taxon>Lactobacillales</taxon>
        <taxon>Enterococcaceae</taxon>
        <taxon>Enterococcus</taxon>
    </lineage>
</organism>
<reference evidence="2 3" key="1">
    <citation type="submission" date="2017-05" db="EMBL/GenBank/DDBJ databases">
        <title>The Genome Sequence of Enterococcus faecium 2D5_DIV0622.</title>
        <authorList>
            <consortium name="The Broad Institute Genomics Platform"/>
            <consortium name="The Broad Institute Genomic Center for Infectious Diseases"/>
            <person name="Earl A."/>
            <person name="Manson A."/>
            <person name="Schwartman J."/>
            <person name="Gilmore M."/>
            <person name="Abouelleil A."/>
            <person name="Cao P."/>
            <person name="Chapman S."/>
            <person name="Cusick C."/>
            <person name="Shea T."/>
            <person name="Young S."/>
            <person name="Neafsey D."/>
            <person name="Nusbaum C."/>
            <person name="Birren B."/>
        </authorList>
    </citation>
    <scope>NUCLEOTIDE SEQUENCE [LARGE SCALE GENOMIC DNA]</scope>
    <source>
        <strain evidence="2 3">2D5_DIV0622</strain>
    </source>
</reference>
<evidence type="ECO:0000256" key="1">
    <source>
        <dbReference type="SAM" id="Phobius"/>
    </source>
</evidence>
<dbReference type="PIRSF" id="PIRSF004557">
    <property type="entry name" value="SecY"/>
    <property type="match status" value="1"/>
</dbReference>
<keyword evidence="1" id="KW-1133">Transmembrane helix</keyword>
<feature type="transmembrane region" description="Helical" evidence="1">
    <location>
        <begin position="104"/>
        <end position="122"/>
    </location>
</feature>
<feature type="transmembrane region" description="Helical" evidence="1">
    <location>
        <begin position="134"/>
        <end position="154"/>
    </location>
</feature>
<feature type="transmembrane region" description="Helical" evidence="1">
    <location>
        <begin position="72"/>
        <end position="92"/>
    </location>
</feature>
<feature type="transmembrane region" description="Helical" evidence="1">
    <location>
        <begin position="197"/>
        <end position="217"/>
    </location>
</feature>
<dbReference type="GO" id="GO:0015031">
    <property type="term" value="P:protein transport"/>
    <property type="evidence" value="ECO:0007669"/>
    <property type="project" value="InterPro"/>
</dbReference>
<gene>
    <name evidence="2" type="ORF">A5869_002172</name>
</gene>